<dbReference type="Pfam" id="PF18370">
    <property type="entry name" value="RGI_lyase"/>
    <property type="match status" value="1"/>
</dbReference>
<feature type="domain" description="Rhamnogalacturonan I lyase beta-sheet" evidence="2">
    <location>
        <begin position="23"/>
        <end position="108"/>
    </location>
</feature>
<evidence type="ECO:0000259" key="3">
    <source>
        <dbReference type="Pfam" id="PF21348"/>
    </source>
</evidence>
<reference evidence="4 5" key="1">
    <citation type="submission" date="2016-07" db="EMBL/GenBank/DDBJ databases">
        <title>Genome of Pelobium manganitolerans.</title>
        <authorList>
            <person name="Wu S."/>
            <person name="Wang G."/>
        </authorList>
    </citation>
    <scope>NUCLEOTIDE SEQUENCE [LARGE SCALE GENOMIC DNA]</scope>
    <source>
        <strain evidence="4 5">YS-25</strain>
    </source>
</reference>
<evidence type="ECO:0000313" key="4">
    <source>
        <dbReference type="EMBL" id="RKD12825.1"/>
    </source>
</evidence>
<evidence type="ECO:0000256" key="1">
    <source>
        <dbReference type="SAM" id="SignalP"/>
    </source>
</evidence>
<dbReference type="PANTHER" id="PTHR43118:SF1">
    <property type="entry name" value="RHAMNOGALACTURONAN LYASE (EUROFUNG)"/>
    <property type="match status" value="1"/>
</dbReference>
<keyword evidence="5" id="KW-1185">Reference proteome</keyword>
<feature type="chain" id="PRO_5019443482" evidence="1">
    <location>
        <begin position="22"/>
        <end position="629"/>
    </location>
</feature>
<dbReference type="EMBL" id="MBTA01000029">
    <property type="protein sequence ID" value="RKD12825.1"/>
    <property type="molecule type" value="Genomic_DNA"/>
</dbReference>
<dbReference type="InterPro" id="IPR028994">
    <property type="entry name" value="Integrin_alpha_N"/>
</dbReference>
<dbReference type="InterPro" id="IPR013783">
    <property type="entry name" value="Ig-like_fold"/>
</dbReference>
<dbReference type="PANTHER" id="PTHR43118">
    <property type="entry name" value="RHAMNOGALACTURONAN LYASE (EUROFUNG)"/>
    <property type="match status" value="1"/>
</dbReference>
<dbReference type="Pfam" id="PF21348">
    <property type="entry name" value="RGL11_C"/>
    <property type="match status" value="1"/>
</dbReference>
<evidence type="ECO:0000259" key="2">
    <source>
        <dbReference type="Pfam" id="PF18370"/>
    </source>
</evidence>
<proteinExistence type="predicted"/>
<accession>A0A419S268</accession>
<dbReference type="AlphaFoldDB" id="A0A419S268"/>
<dbReference type="InterPro" id="IPR049366">
    <property type="entry name" value="RGL11_C"/>
</dbReference>
<gene>
    <name evidence="4" type="ORF">BCY91_11305</name>
</gene>
<dbReference type="InterPro" id="IPR041624">
    <property type="entry name" value="RGI_lyase"/>
</dbReference>
<dbReference type="Gene3D" id="2.60.40.10">
    <property type="entry name" value="Immunoglobulins"/>
    <property type="match status" value="1"/>
</dbReference>
<comment type="caution">
    <text evidence="4">The sequence shown here is derived from an EMBL/GenBank/DDBJ whole genome shotgun (WGS) entry which is preliminary data.</text>
</comment>
<organism evidence="4 5">
    <name type="scientific">Pelobium manganitolerans</name>
    <dbReference type="NCBI Taxonomy" id="1842495"/>
    <lineage>
        <taxon>Bacteria</taxon>
        <taxon>Pseudomonadati</taxon>
        <taxon>Bacteroidota</taxon>
        <taxon>Sphingobacteriia</taxon>
        <taxon>Sphingobacteriales</taxon>
        <taxon>Sphingobacteriaceae</taxon>
        <taxon>Pelobium</taxon>
    </lineage>
</organism>
<protein>
    <submittedName>
        <fullName evidence="4">Uncharacterized protein</fullName>
    </submittedName>
</protein>
<dbReference type="SUPFAM" id="SSF69318">
    <property type="entry name" value="Integrin alpha N-terminal domain"/>
    <property type="match status" value="1"/>
</dbReference>
<dbReference type="InterPro" id="IPR034641">
    <property type="entry name" value="RGL11"/>
</dbReference>
<dbReference type="Proteomes" id="UP000283433">
    <property type="component" value="Unassembled WGS sequence"/>
</dbReference>
<feature type="domain" description="Rhamnogalacturonan lyase family 11 C-terminal" evidence="3">
    <location>
        <begin position="117"/>
        <end position="622"/>
    </location>
</feature>
<evidence type="ECO:0000313" key="5">
    <source>
        <dbReference type="Proteomes" id="UP000283433"/>
    </source>
</evidence>
<keyword evidence="1" id="KW-0732">Signal</keyword>
<name>A0A419S268_9SPHI</name>
<feature type="signal peptide" evidence="1">
    <location>
        <begin position="1"/>
        <end position="21"/>
    </location>
</feature>
<dbReference type="CDD" id="cd10318">
    <property type="entry name" value="RGL11"/>
    <property type="match status" value="1"/>
</dbReference>
<sequence>MRFCAFKILFICLCFANQLFAQRQMEFLDRGLIAIPAQNSGVYLSWRLLATDANDISFNIYRVNLKGAATKLNKLPIKLTTDFVDSEGTAESDYKLTAFIDKKEVELATAHAQKEAYLKIPLQVPAGGTIEGSTYSYSPNDASVGDLDGDGKYEIILKWEPSNAKNPPQKGFTANQLLDAYTLDGQFLWRIDLGKNIRSGAAYTQFLVYDFDGDGKAELICKTADGTKDGLGNVIGDAKKDWRNYDKSSPFYGKISEGPEYISVFSGLTGEVLATETYTPSRYPLNGWGGIGGNGGNDSNASRADRFTACVAYLDGLKPSAVMVRGWYGRSVLSAWDFDGKNLKQRWIFDSENAENSYSGMGNHSLSVADVDGDGKDEICIGAMTVDDNGKGLYTTGLRHGDAMHLTDLDPSRPGLEVYGIHESEGKTLALNTPGVAMFDAKSGEIIWSKFPATDVGRGVAADIDPRYTGFENWGGPGGLRDVKGNSISEKAPRSTNFLVWWDADLTRELLDKNYIEKWDWQKEETKRLLTAEGCLANNGTKATPCLSADIFGDWREEVIWRSADNKELRIYSSNIPANNRITTLMHNPQYRLAIAWQNVAYNQPPHTGFYLGAETKTYPKPQIKLVKR</sequence>
<dbReference type="Gene3D" id="2.130.10.130">
    <property type="entry name" value="Integrin alpha, N-terminal"/>
    <property type="match status" value="1"/>
</dbReference>